<gene>
    <name evidence="1" type="ORF">CLHOM_13300</name>
</gene>
<protein>
    <submittedName>
        <fullName evidence="1">Uncharacterized protein</fullName>
    </submittedName>
</protein>
<comment type="caution">
    <text evidence="1">The sequence shown here is derived from an EMBL/GenBank/DDBJ whole genome shotgun (WGS) entry which is preliminary data.</text>
</comment>
<reference evidence="2" key="1">
    <citation type="submission" date="2015-08" db="EMBL/GenBank/DDBJ databases">
        <title>Genome sequence of the strict anaerobe Clostridium homopropionicum LuHBu1 (DSM 5847T).</title>
        <authorList>
            <person name="Poehlein A."/>
            <person name="Beck M."/>
            <person name="Schiel-Bengelsdorf B."/>
            <person name="Bengelsdorf F.R."/>
            <person name="Daniel R."/>
            <person name="Duerre P."/>
        </authorList>
    </citation>
    <scope>NUCLEOTIDE SEQUENCE [LARGE SCALE GENOMIC DNA]</scope>
    <source>
        <strain evidence="2">DSM 5847</strain>
    </source>
</reference>
<evidence type="ECO:0000313" key="1">
    <source>
        <dbReference type="EMBL" id="KOA20135.1"/>
    </source>
</evidence>
<dbReference type="EMBL" id="LHUR01000018">
    <property type="protein sequence ID" value="KOA20135.1"/>
    <property type="molecule type" value="Genomic_DNA"/>
</dbReference>
<sequence>MNENLKQISLTTRIITNELNKKRVKELIQELEDLKAIDKQDSEVIKAAADCL</sequence>
<keyword evidence="2" id="KW-1185">Reference proteome</keyword>
<organism evidence="1 2">
    <name type="scientific">Clostridium homopropionicum DSM 5847</name>
    <dbReference type="NCBI Taxonomy" id="1121318"/>
    <lineage>
        <taxon>Bacteria</taxon>
        <taxon>Bacillati</taxon>
        <taxon>Bacillota</taxon>
        <taxon>Clostridia</taxon>
        <taxon>Eubacteriales</taxon>
        <taxon>Clostridiaceae</taxon>
        <taxon>Clostridium</taxon>
    </lineage>
</organism>
<evidence type="ECO:0000313" key="2">
    <source>
        <dbReference type="Proteomes" id="UP000037043"/>
    </source>
</evidence>
<accession>A0A0L6ZAZ4</accession>
<dbReference type="Proteomes" id="UP000037043">
    <property type="component" value="Unassembled WGS sequence"/>
</dbReference>
<dbReference type="AlphaFoldDB" id="A0A0L6ZAZ4"/>
<proteinExistence type="predicted"/>
<dbReference type="RefSeq" id="WP_161803204.1">
    <property type="nucleotide sequence ID" value="NZ_LHUR01000018.1"/>
</dbReference>
<dbReference type="STRING" id="36844.SAMN04488501_111145"/>
<dbReference type="PATRIC" id="fig|1121318.3.peg.1344"/>
<name>A0A0L6ZAZ4_9CLOT</name>